<name>A0A9K3L2B3_9STRA</name>
<proteinExistence type="predicted"/>
<dbReference type="Proteomes" id="UP000693970">
    <property type="component" value="Unassembled WGS sequence"/>
</dbReference>
<gene>
    <name evidence="1" type="ORF">IV203_003721</name>
</gene>
<accession>A0A9K3L2B3</accession>
<dbReference type="OrthoDB" id="52957at2759"/>
<organism evidence="1 2">
    <name type="scientific">Nitzschia inconspicua</name>
    <dbReference type="NCBI Taxonomy" id="303405"/>
    <lineage>
        <taxon>Eukaryota</taxon>
        <taxon>Sar</taxon>
        <taxon>Stramenopiles</taxon>
        <taxon>Ochrophyta</taxon>
        <taxon>Bacillariophyta</taxon>
        <taxon>Bacillariophyceae</taxon>
        <taxon>Bacillariophycidae</taxon>
        <taxon>Bacillariales</taxon>
        <taxon>Bacillariaceae</taxon>
        <taxon>Nitzschia</taxon>
    </lineage>
</organism>
<reference evidence="1" key="1">
    <citation type="journal article" date="2021" name="Sci. Rep.">
        <title>Diploid genomic architecture of Nitzschia inconspicua, an elite biomass production diatom.</title>
        <authorList>
            <person name="Oliver A."/>
            <person name="Podell S."/>
            <person name="Pinowska A."/>
            <person name="Traller J.C."/>
            <person name="Smith S.R."/>
            <person name="McClure R."/>
            <person name="Beliaev A."/>
            <person name="Bohutskyi P."/>
            <person name="Hill E.A."/>
            <person name="Rabines A."/>
            <person name="Zheng H."/>
            <person name="Allen L.Z."/>
            <person name="Kuo A."/>
            <person name="Grigoriev I.V."/>
            <person name="Allen A.E."/>
            <person name="Hazlebeck D."/>
            <person name="Allen E.E."/>
        </authorList>
    </citation>
    <scope>NUCLEOTIDE SEQUENCE</scope>
    <source>
        <strain evidence="1">Hildebrandi</strain>
    </source>
</reference>
<sequence>MLPQEKCIKLFGVTGGWKNGAGRGGMPFDSFENAALVDNGDSTHFALLLSADGGSKTLKLYIGKKGFDANGNIVGNESFLARNGVLYGEWHYLGNVSGSSRTRSGALVTDETKALLADKFGELTPIH</sequence>
<dbReference type="EMBL" id="JAGRRH010000016">
    <property type="protein sequence ID" value="KAG7354365.1"/>
    <property type="molecule type" value="Genomic_DNA"/>
</dbReference>
<reference evidence="1" key="2">
    <citation type="submission" date="2021-04" db="EMBL/GenBank/DDBJ databases">
        <authorList>
            <person name="Podell S."/>
        </authorList>
    </citation>
    <scope>NUCLEOTIDE SEQUENCE</scope>
    <source>
        <strain evidence="1">Hildebrandi</strain>
    </source>
</reference>
<comment type="caution">
    <text evidence="1">The sequence shown here is derived from an EMBL/GenBank/DDBJ whole genome shotgun (WGS) entry which is preliminary data.</text>
</comment>
<evidence type="ECO:0000313" key="2">
    <source>
        <dbReference type="Proteomes" id="UP000693970"/>
    </source>
</evidence>
<protein>
    <submittedName>
        <fullName evidence="1">Uncharacterized protein</fullName>
    </submittedName>
</protein>
<keyword evidence="2" id="KW-1185">Reference proteome</keyword>
<dbReference type="AlphaFoldDB" id="A0A9K3L2B3"/>
<evidence type="ECO:0000313" key="1">
    <source>
        <dbReference type="EMBL" id="KAG7354365.1"/>
    </source>
</evidence>